<dbReference type="Pfam" id="PF00271">
    <property type="entry name" value="Helicase_C"/>
    <property type="match status" value="2"/>
</dbReference>
<feature type="compositionally biased region" description="Polar residues" evidence="2">
    <location>
        <begin position="110"/>
        <end position="136"/>
    </location>
</feature>
<feature type="domain" description="Helicase C-terminal" evidence="4">
    <location>
        <begin position="609"/>
        <end position="771"/>
    </location>
</feature>
<feature type="non-terminal residue" evidence="5">
    <location>
        <position position="827"/>
    </location>
</feature>
<dbReference type="InterPro" id="IPR014001">
    <property type="entry name" value="Helicase_ATP-bd"/>
</dbReference>
<keyword evidence="5" id="KW-0067">ATP-binding</keyword>
<evidence type="ECO:0000313" key="5">
    <source>
        <dbReference type="EMBL" id="CUG05391.1"/>
    </source>
</evidence>
<evidence type="ECO:0000313" key="6">
    <source>
        <dbReference type="Proteomes" id="UP000051952"/>
    </source>
</evidence>
<name>A0A0S4IS83_BODSA</name>
<proteinExistence type="predicted"/>
<dbReference type="InterPro" id="IPR027417">
    <property type="entry name" value="P-loop_NTPase"/>
</dbReference>
<keyword evidence="1" id="KW-0378">Hydrolase</keyword>
<dbReference type="PROSITE" id="PS51194">
    <property type="entry name" value="HELICASE_CTER"/>
    <property type="match status" value="1"/>
</dbReference>
<dbReference type="SUPFAM" id="SSF52540">
    <property type="entry name" value="P-loop containing nucleoside triphosphate hydrolases"/>
    <property type="match status" value="3"/>
</dbReference>
<organism evidence="5 6">
    <name type="scientific">Bodo saltans</name>
    <name type="common">Flagellated protozoan</name>
    <dbReference type="NCBI Taxonomy" id="75058"/>
    <lineage>
        <taxon>Eukaryota</taxon>
        <taxon>Discoba</taxon>
        <taxon>Euglenozoa</taxon>
        <taxon>Kinetoplastea</taxon>
        <taxon>Metakinetoplastina</taxon>
        <taxon>Eubodonida</taxon>
        <taxon>Bodonidae</taxon>
        <taxon>Bodo</taxon>
    </lineage>
</organism>
<dbReference type="InterPro" id="IPR001650">
    <property type="entry name" value="Helicase_C-like"/>
</dbReference>
<keyword evidence="6" id="KW-1185">Reference proteome</keyword>
<dbReference type="EMBL" id="CYKH01000536">
    <property type="protein sequence ID" value="CUG05391.1"/>
    <property type="molecule type" value="Genomic_DNA"/>
</dbReference>
<dbReference type="SMART" id="SM00487">
    <property type="entry name" value="DEXDc"/>
    <property type="match status" value="1"/>
</dbReference>
<sequence length="827" mass="91777">MSTKLVATKIARRLGIFTNAATAARFGGNVAAPTRRPKHATYANLIEEFRTVWQHHQEAQSRARLKALKENDADAYMECLQHTKLTSLLHIMELTHSFMISIGAQLDKQQTAQQRPQISSANGQQGHQAKNTTTPTAGDDYNRFKEYVASTKDEYKLVHKSAVYVEQQPVGLNATLMPHQLVGLRFLASLHANNINGILADEMGVGKTIQTIAFLLCLKEGGSGAPPFYGPHLVIAPLSIVREWSEACEQFVKGTMKCGELGEIIASGEQRLDTFDLVFLAAHRVRNVTAAINSVRWGYIVVDEAHKAVSNLKTMTAQAINAIPCKHRLVLTGTPLNSDLQELWSLLNFINPNIFKDLNSFDDVFRKPFQAIGAGDGHEGAQLNDEERALLVMRLHQVIRPFMLRRTKRDIDQTLQISYHEIHCPLTFPQELLLRTLREERQLPCVIEGRCVHRSVLTIEQSAQSLCNHAFMTPFLSQVLERNRLHALALLPPPPPQTSPPTVADVGSKQKCDEEVSVANAAEAAEHLLMQEATDTSRPSTGAAYDHQNSESAVAELDRTENASDAEASDKAISSSEKVVTTALMPAASVVFPSHEALISIGCSGKLLVLDLILRRARAAGVKAVIFTHWLDCIDLLTEYFDGALGWQAGREYVALTGSSSSDERKECVEQFRHDPNCAVFLVSMKAGGCGLNLQVTHLIIMMDRDYTGTNEEQAIARVFRIGQRFFFWQAGREYVALTGSSSSDERKECVEQFRHDPNCAVFLVSMKAGGCGLNLQVTHLIIMMDRDYTGTNEEQAIARVFRIGQRNIVRALYLLTKDPSEQRILD</sequence>
<dbReference type="PROSITE" id="PS51192">
    <property type="entry name" value="HELICASE_ATP_BIND_1"/>
    <property type="match status" value="1"/>
</dbReference>
<feature type="region of interest" description="Disordered" evidence="2">
    <location>
        <begin position="490"/>
        <end position="510"/>
    </location>
</feature>
<dbReference type="GO" id="GO:0016787">
    <property type="term" value="F:hydrolase activity"/>
    <property type="evidence" value="ECO:0007669"/>
    <property type="project" value="UniProtKB-KW"/>
</dbReference>
<accession>A0A0S4IS83</accession>
<dbReference type="OrthoDB" id="272877at2759"/>
<dbReference type="InterPro" id="IPR000330">
    <property type="entry name" value="SNF2_N"/>
</dbReference>
<dbReference type="GO" id="GO:0004386">
    <property type="term" value="F:helicase activity"/>
    <property type="evidence" value="ECO:0007669"/>
    <property type="project" value="UniProtKB-KW"/>
</dbReference>
<evidence type="ECO:0000259" key="3">
    <source>
        <dbReference type="PROSITE" id="PS51192"/>
    </source>
</evidence>
<feature type="region of interest" description="Disordered" evidence="2">
    <location>
        <begin position="535"/>
        <end position="570"/>
    </location>
</feature>
<dbReference type="AlphaFoldDB" id="A0A0S4IS83"/>
<gene>
    <name evidence="5" type="ORF">BSAL_70935</name>
</gene>
<evidence type="ECO:0000256" key="1">
    <source>
        <dbReference type="ARBA" id="ARBA00022801"/>
    </source>
</evidence>
<dbReference type="InterPro" id="IPR049730">
    <property type="entry name" value="SNF2/RAD54-like_C"/>
</dbReference>
<dbReference type="InterPro" id="IPR038718">
    <property type="entry name" value="SNF2-like_sf"/>
</dbReference>
<dbReference type="CDD" id="cd18793">
    <property type="entry name" value="SF2_C_SNF"/>
    <property type="match status" value="1"/>
</dbReference>
<protein>
    <submittedName>
        <fullName evidence="5">SNF2 helicase, putative</fullName>
    </submittedName>
</protein>
<feature type="region of interest" description="Disordered" evidence="2">
    <location>
        <begin position="110"/>
        <end position="140"/>
    </location>
</feature>
<keyword evidence="5" id="KW-0547">Nucleotide-binding</keyword>
<evidence type="ECO:0000256" key="2">
    <source>
        <dbReference type="SAM" id="MobiDB-lite"/>
    </source>
</evidence>
<keyword evidence="5" id="KW-0347">Helicase</keyword>
<dbReference type="Pfam" id="PF00176">
    <property type="entry name" value="SNF2-rel_dom"/>
    <property type="match status" value="1"/>
</dbReference>
<dbReference type="Gene3D" id="3.40.50.10810">
    <property type="entry name" value="Tandem AAA-ATPase domain"/>
    <property type="match status" value="1"/>
</dbReference>
<dbReference type="Gene3D" id="3.40.50.300">
    <property type="entry name" value="P-loop containing nucleotide triphosphate hydrolases"/>
    <property type="match status" value="2"/>
</dbReference>
<evidence type="ECO:0000259" key="4">
    <source>
        <dbReference type="PROSITE" id="PS51194"/>
    </source>
</evidence>
<dbReference type="SMART" id="SM00490">
    <property type="entry name" value="HELICc"/>
    <property type="match status" value="2"/>
</dbReference>
<dbReference type="VEuPathDB" id="TriTrypDB:BSAL_70935"/>
<dbReference type="Proteomes" id="UP000051952">
    <property type="component" value="Unassembled WGS sequence"/>
</dbReference>
<dbReference type="GO" id="GO:0005524">
    <property type="term" value="F:ATP binding"/>
    <property type="evidence" value="ECO:0007669"/>
    <property type="project" value="InterPro"/>
</dbReference>
<reference evidence="6" key="1">
    <citation type="submission" date="2015-09" db="EMBL/GenBank/DDBJ databases">
        <authorList>
            <consortium name="Pathogen Informatics"/>
        </authorList>
    </citation>
    <scope>NUCLEOTIDE SEQUENCE [LARGE SCALE GENOMIC DNA]</scope>
    <source>
        <strain evidence="6">Lake Konstanz</strain>
    </source>
</reference>
<feature type="domain" description="Helicase ATP-binding" evidence="3">
    <location>
        <begin position="188"/>
        <end position="353"/>
    </location>
</feature>
<dbReference type="PANTHER" id="PTHR10799">
    <property type="entry name" value="SNF2/RAD54 HELICASE FAMILY"/>
    <property type="match status" value="1"/>
</dbReference>